<comment type="caution">
    <text evidence="2">The sequence shown here is derived from an EMBL/GenBank/DDBJ whole genome shotgun (WGS) entry which is preliminary data.</text>
</comment>
<accession>A0ABT2KV15</accession>
<feature type="transmembrane region" description="Helical" evidence="1">
    <location>
        <begin position="20"/>
        <end position="37"/>
    </location>
</feature>
<evidence type="ECO:0008006" key="4">
    <source>
        <dbReference type="Google" id="ProtNLM"/>
    </source>
</evidence>
<keyword evidence="1" id="KW-0812">Transmembrane</keyword>
<protein>
    <recommendedName>
        <fullName evidence="4">DUF3139 domain-containing protein</fullName>
    </recommendedName>
</protein>
<evidence type="ECO:0000313" key="2">
    <source>
        <dbReference type="EMBL" id="MCT4794802.1"/>
    </source>
</evidence>
<dbReference type="EMBL" id="JANIEK010000011">
    <property type="protein sequence ID" value="MCT4794802.1"/>
    <property type="molecule type" value="Genomic_DNA"/>
</dbReference>
<keyword evidence="1" id="KW-1133">Transmembrane helix</keyword>
<dbReference type="RefSeq" id="WP_260577586.1">
    <property type="nucleotide sequence ID" value="NZ_JANIEK010000011.1"/>
</dbReference>
<organism evidence="2 3">
    <name type="scientific">Exiguobacterium alkaliphilum</name>
    <dbReference type="NCBI Taxonomy" id="1428684"/>
    <lineage>
        <taxon>Bacteria</taxon>
        <taxon>Bacillati</taxon>
        <taxon>Bacillota</taxon>
        <taxon>Bacilli</taxon>
        <taxon>Bacillales</taxon>
        <taxon>Bacillales Family XII. Incertae Sedis</taxon>
        <taxon>Exiguobacterium</taxon>
    </lineage>
</organism>
<reference evidence="2 3" key="1">
    <citation type="submission" date="2022-07" db="EMBL/GenBank/DDBJ databases">
        <title>Genomic and pangenome structural analysis of the polyextremophile Exiguobacterium.</title>
        <authorList>
            <person name="Shen L."/>
        </authorList>
    </citation>
    <scope>NUCLEOTIDE SEQUENCE [LARGE SCALE GENOMIC DNA]</scope>
    <source>
        <strain evidence="2 3">12_1</strain>
    </source>
</reference>
<dbReference type="Proteomes" id="UP001206821">
    <property type="component" value="Unassembled WGS sequence"/>
</dbReference>
<keyword evidence="3" id="KW-1185">Reference proteome</keyword>
<proteinExistence type="predicted"/>
<evidence type="ECO:0000313" key="3">
    <source>
        <dbReference type="Proteomes" id="UP001206821"/>
    </source>
</evidence>
<gene>
    <name evidence="2" type="ORF">NQG31_04550</name>
</gene>
<name>A0ABT2KV15_9BACL</name>
<evidence type="ECO:0000256" key="1">
    <source>
        <dbReference type="SAM" id="Phobius"/>
    </source>
</evidence>
<keyword evidence="1" id="KW-0472">Membrane</keyword>
<sequence>MVELMLEVTPERRNGRVKLIVFLLFLNWYMTSLNIISENSYDTYMRKQYGVETIYYKEERRTYYVVGRQFEFQNMSYTGSGGLFYTYEETDYHDVFGNVITYRLYKVAGIPVDVTDHESNNQVFEKKKLNNEQPFDD</sequence>